<accession>A0A126ZX78</accession>
<dbReference type="Gene3D" id="1.20.1260.10">
    <property type="match status" value="1"/>
</dbReference>
<evidence type="ECO:0000313" key="1">
    <source>
        <dbReference type="EMBL" id="AMM31789.1"/>
    </source>
</evidence>
<gene>
    <name evidence="1" type="ORF">SA2016_1107</name>
</gene>
<keyword evidence="2" id="KW-1185">Reference proteome</keyword>
<dbReference type="EMBL" id="CP014518">
    <property type="protein sequence ID" value="AMM31789.1"/>
    <property type="molecule type" value="Genomic_DNA"/>
</dbReference>
<dbReference type="Pfam" id="PF05974">
    <property type="entry name" value="DUF892"/>
    <property type="match status" value="1"/>
</dbReference>
<organism evidence="1 2">
    <name type="scientific">Sinomonas atrocyanea</name>
    <dbReference type="NCBI Taxonomy" id="37927"/>
    <lineage>
        <taxon>Bacteria</taxon>
        <taxon>Bacillati</taxon>
        <taxon>Actinomycetota</taxon>
        <taxon>Actinomycetes</taxon>
        <taxon>Micrococcales</taxon>
        <taxon>Micrococcaceae</taxon>
        <taxon>Sinomonas</taxon>
    </lineage>
</organism>
<dbReference type="AlphaFoldDB" id="A0A126ZX78"/>
<sequence length="169" mass="18879">MFEYFSEAHELFVYRLGIARGTSRRSIVTLGVLEQESQRREVAALMLDLSEEARLHAAVLEDCFAELERNVAVPPGHAADGLDKEAHAILRKTADGIKDLAVLPLALEVLYSAIAVYEPLTVYAREWISAHLADQLEKCLIEQLASRNRVLELMREVFASAETVQAKTD</sequence>
<protein>
    <submittedName>
        <fullName evidence="1">Uncharacterized protein</fullName>
    </submittedName>
</protein>
<reference evidence="1 2" key="1">
    <citation type="submission" date="2016-02" db="EMBL/GenBank/DDBJ databases">
        <title>Complete genome of Sinomonas atrocyanea KCTC 3377.</title>
        <authorList>
            <person name="Kim K.M."/>
        </authorList>
    </citation>
    <scope>NUCLEOTIDE SEQUENCE [LARGE SCALE GENOMIC DNA]</scope>
    <source>
        <strain evidence="1 2">KCTC 3377</strain>
    </source>
</reference>
<name>A0A126ZX78_9MICC</name>
<dbReference type="KEGG" id="satk:SA2016_1107"/>
<dbReference type="InterPro" id="IPR009078">
    <property type="entry name" value="Ferritin-like_SF"/>
</dbReference>
<dbReference type="InterPro" id="IPR012347">
    <property type="entry name" value="Ferritin-like"/>
</dbReference>
<dbReference type="InterPro" id="IPR010287">
    <property type="entry name" value="DUF892_YciF-like"/>
</dbReference>
<dbReference type="STRING" id="37927.SA2016_1107"/>
<dbReference type="OrthoDB" id="4964253at2"/>
<dbReference type="RefSeq" id="WP_066496285.1">
    <property type="nucleotide sequence ID" value="NZ_BJMO01000051.1"/>
</dbReference>
<dbReference type="SUPFAM" id="SSF47240">
    <property type="entry name" value="Ferritin-like"/>
    <property type="match status" value="1"/>
</dbReference>
<evidence type="ECO:0000313" key="2">
    <source>
        <dbReference type="Proteomes" id="UP000070134"/>
    </source>
</evidence>
<proteinExistence type="predicted"/>
<dbReference type="Proteomes" id="UP000070134">
    <property type="component" value="Chromosome"/>
</dbReference>